<dbReference type="PROSITE" id="PS51371">
    <property type="entry name" value="CBS"/>
    <property type="match status" value="2"/>
</dbReference>
<feature type="domain" description="CBS" evidence="4">
    <location>
        <begin position="229"/>
        <end position="285"/>
    </location>
</feature>
<evidence type="ECO:0000256" key="1">
    <source>
        <dbReference type="ARBA" id="ARBA00023122"/>
    </source>
</evidence>
<dbReference type="KEGG" id="tvi:Thivi_0246"/>
<dbReference type="Proteomes" id="UP000006062">
    <property type="component" value="Chromosome"/>
</dbReference>
<organism evidence="5 6">
    <name type="scientific">Thiocystis violascens (strain ATCC 17096 / DSM 198 / 6111)</name>
    <name type="common">Chromatium violascens</name>
    <dbReference type="NCBI Taxonomy" id="765911"/>
    <lineage>
        <taxon>Bacteria</taxon>
        <taxon>Pseudomonadati</taxon>
        <taxon>Pseudomonadota</taxon>
        <taxon>Gammaproteobacteria</taxon>
        <taxon>Chromatiales</taxon>
        <taxon>Chromatiaceae</taxon>
        <taxon>Thiocystis</taxon>
    </lineage>
</organism>
<dbReference type="PROSITE" id="PS50042">
    <property type="entry name" value="CNMP_BINDING_3"/>
    <property type="match status" value="1"/>
</dbReference>
<feature type="domain" description="Cyclic nucleotide-binding" evidence="3">
    <location>
        <begin position="22"/>
        <end position="84"/>
    </location>
</feature>
<name>I3Y5P7_THIV6</name>
<keyword evidence="1 2" id="KW-0129">CBS domain</keyword>
<dbReference type="PANTHER" id="PTHR43080:SF2">
    <property type="entry name" value="CBS DOMAIN-CONTAINING PROTEIN"/>
    <property type="match status" value="1"/>
</dbReference>
<dbReference type="InterPro" id="IPR000644">
    <property type="entry name" value="CBS_dom"/>
</dbReference>
<dbReference type="eggNOG" id="COG2905">
    <property type="taxonomic scope" value="Bacteria"/>
</dbReference>
<dbReference type="GO" id="GO:0008773">
    <property type="term" value="F:[protein-PII] uridylyltransferase activity"/>
    <property type="evidence" value="ECO:0007669"/>
    <property type="project" value="InterPro"/>
</dbReference>
<dbReference type="AlphaFoldDB" id="I3Y5P7"/>
<gene>
    <name evidence="5" type="ordered locus">Thivi_0246</name>
</gene>
<dbReference type="SUPFAM" id="SSF54631">
    <property type="entry name" value="CBS-domain pair"/>
    <property type="match status" value="1"/>
</dbReference>
<sequence>MGYRAMDIELIEIQEFLANHPPFDQLPEETLARLPKRLSVRYFRRGSPFPPEDADQPYLYILRKGAVELRDPQGELVGKLAEGDLCDMQCRQSSQNPNDQGSTAEDTLVYALPCTDLAQLCHDHPAFAEHFEQSVSNRLRKALDVMVDAPATGTGLMTVRVRDMVNRAPIVTAPDTSIREAARIMSEHQVSSLIVMDGERLAGMITDRDLRGRCIAAGLPTDRPVREIMTEKLKTVDMDTLGFQALIAMTRLNVHHLPVLDEGRVAGLLSSTDLTRFQSSNSVYLVADIHRAKSVEVLARIGARIAELQVHLITGGATANQVGQAVSAITDAITLRLIELAEAELGAPPVPYAWLVGGSQARREQSSHSDQDNALLIADHARPEDDVYFAALAKFVNDGLDACGFIYCPGDVMASNPKWRQPLRIWHKYFANWIVKPEPMALMLSSVFFDLRPLHDPENLYAELQERMLEKTRSNRIFIAYLTANAVKNRPPLGFFRNIVLIHGGDHNHTFDIKHRGTVPIIDLARVYALSAGIPEINTIERLQAAAECGALSKDGSANLIDALEFIGTLRMRHQARQLRNGQKADNFVSPDDLSPLERGHLKEAFLLINTMQESLGQRHQAGRFA</sequence>
<evidence type="ECO:0000256" key="2">
    <source>
        <dbReference type="PROSITE-ProRule" id="PRU00703"/>
    </source>
</evidence>
<dbReference type="STRING" id="765911.Thivi_0246"/>
<protein>
    <submittedName>
        <fullName evidence="5">Putative signal-transduction protein containing cAMP-binding and CBS domains</fullName>
    </submittedName>
</protein>
<dbReference type="InterPro" id="IPR014710">
    <property type="entry name" value="RmlC-like_jellyroll"/>
</dbReference>
<dbReference type="SUPFAM" id="SSF51206">
    <property type="entry name" value="cAMP-binding domain-like"/>
    <property type="match status" value="1"/>
</dbReference>
<dbReference type="Pfam" id="PF10335">
    <property type="entry name" value="DUF294_C"/>
    <property type="match status" value="1"/>
</dbReference>
<dbReference type="CDD" id="cd04587">
    <property type="entry name" value="CBS_pair_CAP-ED_NT_Pol-beta-like_DUF294_assoc"/>
    <property type="match status" value="1"/>
</dbReference>
<dbReference type="SMART" id="SM00116">
    <property type="entry name" value="CBS"/>
    <property type="match status" value="2"/>
</dbReference>
<dbReference type="EMBL" id="CP003154">
    <property type="protein sequence ID" value="AFL72315.1"/>
    <property type="molecule type" value="Genomic_DNA"/>
</dbReference>
<evidence type="ECO:0000259" key="4">
    <source>
        <dbReference type="PROSITE" id="PS51371"/>
    </source>
</evidence>
<dbReference type="CDD" id="cd05401">
    <property type="entry name" value="NT_GlnE_GlnD_like"/>
    <property type="match status" value="1"/>
</dbReference>
<keyword evidence="6" id="KW-1185">Reference proteome</keyword>
<dbReference type="HOGENOM" id="CLU_027866_1_0_6"/>
<accession>I3Y5P7</accession>
<dbReference type="PANTHER" id="PTHR43080">
    <property type="entry name" value="CBS DOMAIN-CONTAINING PROTEIN CBSX3, MITOCHONDRIAL"/>
    <property type="match status" value="1"/>
</dbReference>
<dbReference type="InterPro" id="IPR046342">
    <property type="entry name" value="CBS_dom_sf"/>
</dbReference>
<dbReference type="Gene3D" id="2.60.120.10">
    <property type="entry name" value="Jelly Rolls"/>
    <property type="match status" value="1"/>
</dbReference>
<evidence type="ECO:0000313" key="6">
    <source>
        <dbReference type="Proteomes" id="UP000006062"/>
    </source>
</evidence>
<proteinExistence type="predicted"/>
<dbReference type="InterPro" id="IPR018490">
    <property type="entry name" value="cNMP-bd_dom_sf"/>
</dbReference>
<dbReference type="Gene3D" id="3.10.580.10">
    <property type="entry name" value="CBS-domain"/>
    <property type="match status" value="1"/>
</dbReference>
<evidence type="ECO:0000259" key="3">
    <source>
        <dbReference type="PROSITE" id="PS50042"/>
    </source>
</evidence>
<dbReference type="Pfam" id="PF03445">
    <property type="entry name" value="DUF294"/>
    <property type="match status" value="1"/>
</dbReference>
<reference evidence="5 6" key="1">
    <citation type="submission" date="2012-06" db="EMBL/GenBank/DDBJ databases">
        <title>Complete sequence of Thiocystis violascens DSM 198.</title>
        <authorList>
            <consortium name="US DOE Joint Genome Institute"/>
            <person name="Lucas S."/>
            <person name="Han J."/>
            <person name="Lapidus A."/>
            <person name="Cheng J.-F."/>
            <person name="Goodwin L."/>
            <person name="Pitluck S."/>
            <person name="Peters L."/>
            <person name="Ovchinnikova G."/>
            <person name="Teshima H."/>
            <person name="Detter J.C."/>
            <person name="Han C."/>
            <person name="Tapia R."/>
            <person name="Land M."/>
            <person name="Hauser L."/>
            <person name="Kyrpides N."/>
            <person name="Ivanova N."/>
            <person name="Pagani I."/>
            <person name="Vogl K."/>
            <person name="Liu Z."/>
            <person name="Frigaard N.-U."/>
            <person name="Bryant D."/>
            <person name="Woyke T."/>
        </authorList>
    </citation>
    <scope>NUCLEOTIDE SEQUENCE [LARGE SCALE GENOMIC DNA]</scope>
    <source>
        <strain evidence="6">ATCC 17096 / DSM 198 / 6111</strain>
    </source>
</reference>
<dbReference type="InterPro" id="IPR051257">
    <property type="entry name" value="Diverse_CBS-Domain"/>
</dbReference>
<dbReference type="Pfam" id="PF00571">
    <property type="entry name" value="CBS"/>
    <property type="match status" value="2"/>
</dbReference>
<dbReference type="CDD" id="cd00038">
    <property type="entry name" value="CAP_ED"/>
    <property type="match status" value="1"/>
</dbReference>
<dbReference type="InterPro" id="IPR005105">
    <property type="entry name" value="GlnD_Uridyltrans_N"/>
</dbReference>
<dbReference type="InterPro" id="IPR018821">
    <property type="entry name" value="DUF294_put_nucleoTrafse_sb-bd"/>
</dbReference>
<evidence type="ECO:0000313" key="5">
    <source>
        <dbReference type="EMBL" id="AFL72315.1"/>
    </source>
</evidence>
<dbReference type="InterPro" id="IPR000595">
    <property type="entry name" value="cNMP-bd_dom"/>
</dbReference>
<feature type="domain" description="CBS" evidence="4">
    <location>
        <begin position="164"/>
        <end position="221"/>
    </location>
</feature>